<comment type="caution">
    <text evidence="1">The sequence shown here is derived from an EMBL/GenBank/DDBJ whole genome shotgun (WGS) entry which is preliminary data.</text>
</comment>
<evidence type="ECO:0000313" key="1">
    <source>
        <dbReference type="EMBL" id="MCW6512640.1"/>
    </source>
</evidence>
<organism evidence="1 2">
    <name type="scientific">Lichenifustis flavocetrariae</name>
    <dbReference type="NCBI Taxonomy" id="2949735"/>
    <lineage>
        <taxon>Bacteria</taxon>
        <taxon>Pseudomonadati</taxon>
        <taxon>Pseudomonadota</taxon>
        <taxon>Alphaproteobacteria</taxon>
        <taxon>Hyphomicrobiales</taxon>
        <taxon>Lichenihabitantaceae</taxon>
        <taxon>Lichenifustis</taxon>
    </lineage>
</organism>
<name>A0AA41Z979_9HYPH</name>
<protein>
    <submittedName>
        <fullName evidence="1">Uncharacterized protein</fullName>
    </submittedName>
</protein>
<gene>
    <name evidence="1" type="ORF">M8523_32550</name>
</gene>
<proteinExistence type="predicted"/>
<sequence length="138" mass="13939">MLDPIRADLAALHAKADQLHARVERLLNVFTELLKWQPIMAIHDDILAAISANDAALVQVGAKTDALIAAKSESDAVFGDVLPRVTAQGSAIAALDSKIAGALPAALVPNDTSAALAPAAEPAAAPAAIPAAIVTPTA</sequence>
<dbReference type="RefSeq" id="WP_282589015.1">
    <property type="nucleotide sequence ID" value="NZ_JAMOIM010000057.1"/>
</dbReference>
<reference evidence="1" key="1">
    <citation type="submission" date="2022-05" db="EMBL/GenBank/DDBJ databases">
        <authorList>
            <person name="Pankratov T."/>
        </authorList>
    </citation>
    <scope>NUCLEOTIDE SEQUENCE</scope>
    <source>
        <strain evidence="1">BP6-180914</strain>
    </source>
</reference>
<keyword evidence="2" id="KW-1185">Reference proteome</keyword>
<dbReference type="EMBL" id="JAMOIM010000057">
    <property type="protein sequence ID" value="MCW6512640.1"/>
    <property type="molecule type" value="Genomic_DNA"/>
</dbReference>
<accession>A0AA41Z979</accession>
<evidence type="ECO:0000313" key="2">
    <source>
        <dbReference type="Proteomes" id="UP001165667"/>
    </source>
</evidence>
<dbReference type="Proteomes" id="UP001165667">
    <property type="component" value="Unassembled WGS sequence"/>
</dbReference>
<dbReference type="AlphaFoldDB" id="A0AA41Z979"/>